<evidence type="ECO:0000313" key="3">
    <source>
        <dbReference type="Proteomes" id="UP000717328"/>
    </source>
</evidence>
<dbReference type="AlphaFoldDB" id="A0A9P7KLB8"/>
<feature type="region of interest" description="Disordered" evidence="1">
    <location>
        <begin position="1"/>
        <end position="32"/>
    </location>
</feature>
<evidence type="ECO:0000256" key="1">
    <source>
        <dbReference type="SAM" id="MobiDB-lite"/>
    </source>
</evidence>
<gene>
    <name evidence="2" type="ORF">H0H81_001164</name>
</gene>
<feature type="compositionally biased region" description="Polar residues" evidence="1">
    <location>
        <begin position="137"/>
        <end position="146"/>
    </location>
</feature>
<feature type="region of interest" description="Disordered" evidence="1">
    <location>
        <begin position="119"/>
        <end position="244"/>
    </location>
</feature>
<name>A0A9P7KLB8_9AGAR</name>
<organism evidence="2 3">
    <name type="scientific">Sphagnurus paluster</name>
    <dbReference type="NCBI Taxonomy" id="117069"/>
    <lineage>
        <taxon>Eukaryota</taxon>
        <taxon>Fungi</taxon>
        <taxon>Dikarya</taxon>
        <taxon>Basidiomycota</taxon>
        <taxon>Agaricomycotina</taxon>
        <taxon>Agaricomycetes</taxon>
        <taxon>Agaricomycetidae</taxon>
        <taxon>Agaricales</taxon>
        <taxon>Tricholomatineae</taxon>
        <taxon>Lyophyllaceae</taxon>
        <taxon>Sphagnurus</taxon>
    </lineage>
</organism>
<comment type="caution">
    <text evidence="2">The sequence shown here is derived from an EMBL/GenBank/DDBJ whole genome shotgun (WGS) entry which is preliminary data.</text>
</comment>
<evidence type="ECO:0000313" key="2">
    <source>
        <dbReference type="EMBL" id="KAG5654523.1"/>
    </source>
</evidence>
<feature type="compositionally biased region" description="Basic and acidic residues" evidence="1">
    <location>
        <begin position="124"/>
        <end position="135"/>
    </location>
</feature>
<keyword evidence="3" id="KW-1185">Reference proteome</keyword>
<protein>
    <submittedName>
        <fullName evidence="2">Uncharacterized protein</fullName>
    </submittedName>
</protein>
<dbReference type="OrthoDB" id="2683368at2759"/>
<sequence>MKLGNSCDSSRMRIDEDYQSSKSSAGPDDVQPQLLTEKEAPLQDDKAASGGYTIWSSVASVASTLTISVSKAWAANISTYAGEETPAGQESRLTRAMKAYHIGKARQPTDLPTWLFDANAPEKAGFDEPSRREVPGESTQQLSQPANEVPKSRGLREIYDNYKAEAPIARPTRRASSDDSPITSKAEDRLKALRRDLRRAGSMPRASDVEETRSNDSRSTAEPRDSGRVTPRPRVGLPSGPRRA</sequence>
<reference evidence="2" key="2">
    <citation type="submission" date="2021-10" db="EMBL/GenBank/DDBJ databases">
        <title>Phylogenomics reveals ancestral predisposition of the termite-cultivated fungus Termitomyces towards a domesticated lifestyle.</title>
        <authorList>
            <person name="Auxier B."/>
            <person name="Grum-Grzhimaylo A."/>
            <person name="Cardenas M.E."/>
            <person name="Lodge J.D."/>
            <person name="Laessoe T."/>
            <person name="Pedersen O."/>
            <person name="Smith M.E."/>
            <person name="Kuyper T.W."/>
            <person name="Franco-Molano E.A."/>
            <person name="Baroni T.J."/>
            <person name="Aanen D.K."/>
        </authorList>
    </citation>
    <scope>NUCLEOTIDE SEQUENCE</scope>
    <source>
        <strain evidence="2">D49</strain>
    </source>
</reference>
<proteinExistence type="predicted"/>
<dbReference type="Proteomes" id="UP000717328">
    <property type="component" value="Unassembled WGS sequence"/>
</dbReference>
<accession>A0A9P7KLB8</accession>
<feature type="compositionally biased region" description="Basic and acidic residues" evidence="1">
    <location>
        <begin position="185"/>
        <end position="199"/>
    </location>
</feature>
<feature type="compositionally biased region" description="Basic and acidic residues" evidence="1">
    <location>
        <begin position="150"/>
        <end position="163"/>
    </location>
</feature>
<dbReference type="EMBL" id="JABCKI010000006">
    <property type="protein sequence ID" value="KAG5654523.1"/>
    <property type="molecule type" value="Genomic_DNA"/>
</dbReference>
<reference evidence="2" key="1">
    <citation type="submission" date="2021-02" db="EMBL/GenBank/DDBJ databases">
        <authorList>
            <person name="Nieuwenhuis M."/>
            <person name="Van De Peppel L.J.J."/>
        </authorList>
    </citation>
    <scope>NUCLEOTIDE SEQUENCE</scope>
    <source>
        <strain evidence="2">D49</strain>
    </source>
</reference>
<feature type="compositionally biased region" description="Basic and acidic residues" evidence="1">
    <location>
        <begin position="207"/>
        <end position="227"/>
    </location>
</feature>